<evidence type="ECO:0000256" key="12">
    <source>
        <dbReference type="ARBA" id="ARBA00023002"/>
    </source>
</evidence>
<dbReference type="OrthoDB" id="9806254at2"/>
<evidence type="ECO:0000256" key="9">
    <source>
        <dbReference type="ARBA" id="ARBA00022605"/>
    </source>
</evidence>
<protein>
    <recommendedName>
        <fullName evidence="7 16">3-isopropylmalate dehydrogenase</fullName>
        <ecNumber evidence="6 16">1.1.1.85</ecNumber>
    </recommendedName>
</protein>
<dbReference type="GO" id="GO:0000287">
    <property type="term" value="F:magnesium ion binding"/>
    <property type="evidence" value="ECO:0007669"/>
    <property type="project" value="InterPro"/>
</dbReference>
<comment type="cofactor">
    <cofactor evidence="18">
        <name>Mg(2+)</name>
        <dbReference type="ChEBI" id="CHEBI:18420"/>
    </cofactor>
    <cofactor evidence="18">
        <name>Mn(2+)</name>
        <dbReference type="ChEBI" id="CHEBI:29035"/>
    </cofactor>
    <text evidence="18">Binds 1 Mg(2+) or Mn(2+) ion per subunit.</text>
</comment>
<evidence type="ECO:0000256" key="16">
    <source>
        <dbReference type="NCBIfam" id="TIGR00169"/>
    </source>
</evidence>
<dbReference type="GO" id="GO:0051287">
    <property type="term" value="F:NAD binding"/>
    <property type="evidence" value="ECO:0007669"/>
    <property type="project" value="InterPro"/>
</dbReference>
<keyword evidence="10 18" id="KW-0479">Metal-binding</keyword>
<evidence type="ECO:0000259" key="19">
    <source>
        <dbReference type="SMART" id="SM01329"/>
    </source>
</evidence>
<evidence type="ECO:0000256" key="3">
    <source>
        <dbReference type="ARBA" id="ARBA00004762"/>
    </source>
</evidence>
<evidence type="ECO:0000256" key="1">
    <source>
        <dbReference type="ARBA" id="ARBA00000624"/>
    </source>
</evidence>
<dbReference type="STRING" id="1073328.SAMN05216294_2269"/>
<dbReference type="SMART" id="SM01329">
    <property type="entry name" value="Iso_dh"/>
    <property type="match status" value="1"/>
</dbReference>
<keyword evidence="21" id="KW-1185">Reference proteome</keyword>
<proteinExistence type="inferred from homology"/>
<comment type="subunit">
    <text evidence="5 18">Homodimer.</text>
</comment>
<evidence type="ECO:0000313" key="20">
    <source>
        <dbReference type="EMBL" id="SDW26353.1"/>
    </source>
</evidence>
<dbReference type="EC" id="1.1.1.85" evidence="6 16"/>
<dbReference type="SUPFAM" id="SSF53659">
    <property type="entry name" value="Isocitrate/Isopropylmalate dehydrogenase-like"/>
    <property type="match status" value="1"/>
</dbReference>
<dbReference type="Pfam" id="PF00180">
    <property type="entry name" value="Iso_dh"/>
    <property type="match status" value="1"/>
</dbReference>
<dbReference type="FunFam" id="3.40.718.10:FF:000006">
    <property type="entry name" value="3-isopropylmalate dehydrogenase"/>
    <property type="match status" value="1"/>
</dbReference>
<dbReference type="GO" id="GO:0005829">
    <property type="term" value="C:cytosol"/>
    <property type="evidence" value="ECO:0007669"/>
    <property type="project" value="TreeGrafter"/>
</dbReference>
<dbReference type="EMBL" id="FNMY01000001">
    <property type="protein sequence ID" value="SDW26353.1"/>
    <property type="molecule type" value="Genomic_DNA"/>
</dbReference>
<comment type="catalytic activity">
    <reaction evidence="1 18">
        <text>(2R,3S)-3-isopropylmalate + NAD(+) = 4-methyl-2-oxopentanoate + CO2 + NADH</text>
        <dbReference type="Rhea" id="RHEA:32271"/>
        <dbReference type="ChEBI" id="CHEBI:16526"/>
        <dbReference type="ChEBI" id="CHEBI:17865"/>
        <dbReference type="ChEBI" id="CHEBI:35121"/>
        <dbReference type="ChEBI" id="CHEBI:57540"/>
        <dbReference type="ChEBI" id="CHEBI:57945"/>
        <dbReference type="EC" id="1.1.1.85"/>
    </reaction>
</comment>
<evidence type="ECO:0000256" key="7">
    <source>
        <dbReference type="ARBA" id="ARBA00019276"/>
    </source>
</evidence>
<comment type="similarity">
    <text evidence="4">Belongs to the isocitrate and isopropylmalate dehydrogenases family. LeuB type 1 subfamily.</text>
</comment>
<keyword evidence="11" id="KW-0460">Magnesium</keyword>
<dbReference type="InterPro" id="IPR019818">
    <property type="entry name" value="IsoCit/isopropylmalate_DH_CS"/>
</dbReference>
<keyword evidence="9" id="KW-0028">Amino-acid biosynthesis</keyword>
<reference evidence="21" key="1">
    <citation type="submission" date="2016-10" db="EMBL/GenBank/DDBJ databases">
        <authorList>
            <person name="Varghese N."/>
            <person name="Submissions S."/>
        </authorList>
    </citation>
    <scope>NUCLEOTIDE SEQUENCE [LARGE SCALE GENOMIC DNA]</scope>
    <source>
        <strain evidence="21">DSM 25030</strain>
    </source>
</reference>
<keyword evidence="13 18" id="KW-0520">NAD</keyword>
<dbReference type="GO" id="GO:0009098">
    <property type="term" value="P:L-leucine biosynthetic process"/>
    <property type="evidence" value="ECO:0007669"/>
    <property type="project" value="UniProtKB-UniRule"/>
</dbReference>
<dbReference type="PANTHER" id="PTHR42979">
    <property type="entry name" value="3-ISOPROPYLMALATE DEHYDROGENASE"/>
    <property type="match status" value="1"/>
</dbReference>
<dbReference type="GO" id="GO:0003862">
    <property type="term" value="F:3-isopropylmalate dehydrogenase activity"/>
    <property type="evidence" value="ECO:0007669"/>
    <property type="project" value="UniProtKB-UniRule"/>
</dbReference>
<dbReference type="Gene3D" id="3.40.718.10">
    <property type="entry name" value="Isopropylmalate Dehydrogenase"/>
    <property type="match status" value="1"/>
</dbReference>
<gene>
    <name evidence="20" type="ORF">SAMN04487892_0916</name>
</gene>
<evidence type="ECO:0000313" key="21">
    <source>
        <dbReference type="Proteomes" id="UP000199592"/>
    </source>
</evidence>
<evidence type="ECO:0000256" key="6">
    <source>
        <dbReference type="ARBA" id="ARBA00013101"/>
    </source>
</evidence>
<name>A0A1H2S431_9FLAO</name>
<evidence type="ECO:0000256" key="18">
    <source>
        <dbReference type="RuleBase" id="RU004445"/>
    </source>
</evidence>
<dbReference type="NCBIfam" id="TIGR00169">
    <property type="entry name" value="leuB"/>
    <property type="match status" value="1"/>
</dbReference>
<evidence type="ECO:0000256" key="5">
    <source>
        <dbReference type="ARBA" id="ARBA00011738"/>
    </source>
</evidence>
<comment type="pathway">
    <text evidence="3 18">Amino-acid biosynthesis; L-leucine biosynthesis; L-leucine from 3-methyl-2-oxobutanoate: step 3/4.</text>
</comment>
<evidence type="ECO:0000256" key="14">
    <source>
        <dbReference type="ARBA" id="ARBA00023211"/>
    </source>
</evidence>
<evidence type="ECO:0000256" key="8">
    <source>
        <dbReference type="ARBA" id="ARBA00022430"/>
    </source>
</evidence>
<organism evidence="20 21">
    <name type="scientific">Flagellimonas zhangzhouensis</name>
    <dbReference type="NCBI Taxonomy" id="1073328"/>
    <lineage>
        <taxon>Bacteria</taxon>
        <taxon>Pseudomonadati</taxon>
        <taxon>Bacteroidota</taxon>
        <taxon>Flavobacteriia</taxon>
        <taxon>Flavobacteriales</taxon>
        <taxon>Flavobacteriaceae</taxon>
        <taxon>Flagellimonas</taxon>
    </lineage>
</organism>
<accession>A0A1H2S431</accession>
<keyword evidence="15 18" id="KW-0100">Branched-chain amino acid biosynthesis</keyword>
<dbReference type="RefSeq" id="WP_090295685.1">
    <property type="nucleotide sequence ID" value="NZ_FNKI01000002.1"/>
</dbReference>
<dbReference type="InterPro" id="IPR024084">
    <property type="entry name" value="IsoPropMal-DH-like_dom"/>
</dbReference>
<sequence>MNLNIALLGGDGIGPEVLNQAVKCLQAVEETFNHSFVFKKADVGAIAIDKTGMPLPEKTLRLCREADAVLFGAIGDLKYDNDTNAKVRPEQGLLQLRKELGLYTNIRPVFSHPTLLKNSPLKKEIVRGTDFVIYRELTSGIYFGEKKLNEEGTIASDLCEYTEAEISRVAHLAFKAAKSRKKKLTLVDQSNVLESSRLWRKVVTRISESYPEVTLDCLFADNAAMQIILTPAKFDVILTGNMFGDILSDEGSVISGSIGLLPSACIGDENALFEPIHGSYPQAKGKNIANPIASILSAAMLLEHFGLNEEAYAVKMAVGKSLRKKVVTPDLKKGSKYGTNEVGDFIAHNIVDIEDDFNTNDENIDLGRSTII</sequence>
<dbReference type="AlphaFoldDB" id="A0A1H2S431"/>
<keyword evidence="14" id="KW-0464">Manganese</keyword>
<keyword evidence="12 17" id="KW-0560">Oxidoreductase</keyword>
<evidence type="ECO:0000256" key="15">
    <source>
        <dbReference type="ARBA" id="ARBA00023304"/>
    </source>
</evidence>
<keyword evidence="8 18" id="KW-0432">Leucine biosynthesis</keyword>
<dbReference type="PROSITE" id="PS00470">
    <property type="entry name" value="IDH_IMDH"/>
    <property type="match status" value="1"/>
</dbReference>
<dbReference type="Proteomes" id="UP000199592">
    <property type="component" value="Unassembled WGS sequence"/>
</dbReference>
<evidence type="ECO:0000256" key="4">
    <source>
        <dbReference type="ARBA" id="ARBA00008319"/>
    </source>
</evidence>
<comment type="function">
    <text evidence="18">Catalyzes the oxidation of 3-carboxy-2-hydroxy-4-methylpentanoate (3-isopropylmalate) to 3-carboxy-4-methyl-2-oxopentanoate. The product decarboxylates to 4-methyl-2 oxopentanoate.</text>
</comment>
<feature type="domain" description="Isopropylmalate dehydrogenase-like" evidence="19">
    <location>
        <begin position="4"/>
        <end position="346"/>
    </location>
</feature>
<comment type="cofactor">
    <cofactor evidence="2">
        <name>Mn(2+)</name>
        <dbReference type="ChEBI" id="CHEBI:29035"/>
    </cofactor>
</comment>
<dbReference type="InterPro" id="IPR004429">
    <property type="entry name" value="Isopropylmalate_DH"/>
</dbReference>
<dbReference type="UniPathway" id="UPA00048">
    <property type="reaction ID" value="UER00072"/>
</dbReference>
<evidence type="ECO:0000256" key="2">
    <source>
        <dbReference type="ARBA" id="ARBA00001936"/>
    </source>
</evidence>
<dbReference type="PANTHER" id="PTHR42979:SF1">
    <property type="entry name" value="3-ISOPROPYLMALATE DEHYDROGENASE"/>
    <property type="match status" value="1"/>
</dbReference>
<evidence type="ECO:0000256" key="10">
    <source>
        <dbReference type="ARBA" id="ARBA00022723"/>
    </source>
</evidence>
<evidence type="ECO:0000256" key="17">
    <source>
        <dbReference type="RuleBase" id="RU004443"/>
    </source>
</evidence>
<evidence type="ECO:0000256" key="11">
    <source>
        <dbReference type="ARBA" id="ARBA00022842"/>
    </source>
</evidence>
<evidence type="ECO:0000256" key="13">
    <source>
        <dbReference type="ARBA" id="ARBA00023027"/>
    </source>
</evidence>